<gene>
    <name evidence="1" type="ORF">CLUMA_CG002938</name>
</gene>
<proteinExistence type="predicted"/>
<evidence type="ECO:0000313" key="2">
    <source>
        <dbReference type="Proteomes" id="UP000183832"/>
    </source>
</evidence>
<dbReference type="EMBL" id="CVRI01000011">
    <property type="protein sequence ID" value="CRK89177.1"/>
    <property type="molecule type" value="Genomic_DNA"/>
</dbReference>
<accession>A0A1J1HSK7</accession>
<evidence type="ECO:0000313" key="1">
    <source>
        <dbReference type="EMBL" id="CRK89177.1"/>
    </source>
</evidence>
<name>A0A1J1HSK7_9DIPT</name>
<keyword evidence="2" id="KW-1185">Reference proteome</keyword>
<dbReference type="Proteomes" id="UP000183832">
    <property type="component" value="Unassembled WGS sequence"/>
</dbReference>
<sequence length="65" mass="7597">MKLATQNSYKLVNKIKRQTKDFVEQHNGEKKQYLLRHWGLCGGGMIHKCCNLQFSTRDELSNTNL</sequence>
<reference evidence="1 2" key="1">
    <citation type="submission" date="2015-04" db="EMBL/GenBank/DDBJ databases">
        <authorList>
            <person name="Syromyatnikov M.Y."/>
            <person name="Popov V.N."/>
        </authorList>
    </citation>
    <scope>NUCLEOTIDE SEQUENCE [LARGE SCALE GENOMIC DNA]</scope>
</reference>
<protein>
    <submittedName>
        <fullName evidence="1">CLUMA_CG002938, isoform A</fullName>
    </submittedName>
</protein>
<dbReference type="AlphaFoldDB" id="A0A1J1HSK7"/>
<organism evidence="1 2">
    <name type="scientific">Clunio marinus</name>
    <dbReference type="NCBI Taxonomy" id="568069"/>
    <lineage>
        <taxon>Eukaryota</taxon>
        <taxon>Metazoa</taxon>
        <taxon>Ecdysozoa</taxon>
        <taxon>Arthropoda</taxon>
        <taxon>Hexapoda</taxon>
        <taxon>Insecta</taxon>
        <taxon>Pterygota</taxon>
        <taxon>Neoptera</taxon>
        <taxon>Endopterygota</taxon>
        <taxon>Diptera</taxon>
        <taxon>Nematocera</taxon>
        <taxon>Chironomoidea</taxon>
        <taxon>Chironomidae</taxon>
        <taxon>Clunio</taxon>
    </lineage>
</organism>